<comment type="similarity">
    <text evidence="1">Belongs to the AHA1 family.</text>
</comment>
<evidence type="ECO:0000313" key="3">
    <source>
        <dbReference type="EMBL" id="GAA0267384.1"/>
    </source>
</evidence>
<dbReference type="EMBL" id="BAAAGX010000027">
    <property type="protein sequence ID" value="GAA0267384.1"/>
    <property type="molecule type" value="Genomic_DNA"/>
</dbReference>
<dbReference type="Proteomes" id="UP001500967">
    <property type="component" value="Unassembled WGS sequence"/>
</dbReference>
<keyword evidence="4" id="KW-1185">Reference proteome</keyword>
<dbReference type="InterPro" id="IPR013538">
    <property type="entry name" value="ASHA1/2-like_C"/>
</dbReference>
<evidence type="ECO:0000259" key="2">
    <source>
        <dbReference type="Pfam" id="PF08327"/>
    </source>
</evidence>
<name>A0ABP3EKK4_9ACTN</name>
<comment type="caution">
    <text evidence="3">The sequence shown here is derived from an EMBL/GenBank/DDBJ whole genome shotgun (WGS) entry which is preliminary data.</text>
</comment>
<evidence type="ECO:0000313" key="4">
    <source>
        <dbReference type="Proteomes" id="UP001500967"/>
    </source>
</evidence>
<dbReference type="Gene3D" id="3.30.530.20">
    <property type="match status" value="1"/>
</dbReference>
<dbReference type="InterPro" id="IPR023393">
    <property type="entry name" value="START-like_dom_sf"/>
</dbReference>
<dbReference type="RefSeq" id="WP_344652540.1">
    <property type="nucleotide sequence ID" value="NZ_BAAAGX010000027.1"/>
</dbReference>
<gene>
    <name evidence="3" type="ORF">GCM10009539_62760</name>
</gene>
<sequence>MNDTIHVDEFLPHPPATVWHALTDPDALNDWFMPNDFKPVVGHRFQLRAAPIEATKFSGVIACEVLELQPGERLSYSWADANDPGGLDSVVTWTLRPDGTGTRLFVEHRGFDPDDAHQQLARTIMDGGWRSHVLRRLIEHLEG</sequence>
<dbReference type="Pfam" id="PF08327">
    <property type="entry name" value="AHSA1"/>
    <property type="match status" value="1"/>
</dbReference>
<organism evidence="3 4">
    <name type="scientific">Cryptosporangium japonicum</name>
    <dbReference type="NCBI Taxonomy" id="80872"/>
    <lineage>
        <taxon>Bacteria</taxon>
        <taxon>Bacillati</taxon>
        <taxon>Actinomycetota</taxon>
        <taxon>Actinomycetes</taxon>
        <taxon>Cryptosporangiales</taxon>
        <taxon>Cryptosporangiaceae</taxon>
        <taxon>Cryptosporangium</taxon>
    </lineage>
</organism>
<evidence type="ECO:0000256" key="1">
    <source>
        <dbReference type="ARBA" id="ARBA00006817"/>
    </source>
</evidence>
<protein>
    <submittedName>
        <fullName evidence="3">SRPBCC domain-containing protein</fullName>
    </submittedName>
</protein>
<proteinExistence type="inferred from homology"/>
<dbReference type="CDD" id="cd07814">
    <property type="entry name" value="SRPBCC_CalC_Aha1-like"/>
    <property type="match status" value="1"/>
</dbReference>
<reference evidence="4" key="1">
    <citation type="journal article" date="2019" name="Int. J. Syst. Evol. Microbiol.">
        <title>The Global Catalogue of Microorganisms (GCM) 10K type strain sequencing project: providing services to taxonomists for standard genome sequencing and annotation.</title>
        <authorList>
            <consortium name="The Broad Institute Genomics Platform"/>
            <consortium name="The Broad Institute Genome Sequencing Center for Infectious Disease"/>
            <person name="Wu L."/>
            <person name="Ma J."/>
        </authorList>
    </citation>
    <scope>NUCLEOTIDE SEQUENCE [LARGE SCALE GENOMIC DNA]</scope>
    <source>
        <strain evidence="4">JCM 10425</strain>
    </source>
</reference>
<accession>A0ABP3EKK4</accession>
<dbReference type="SUPFAM" id="SSF55961">
    <property type="entry name" value="Bet v1-like"/>
    <property type="match status" value="1"/>
</dbReference>
<feature type="domain" description="Activator of Hsp90 ATPase homologue 1/2-like C-terminal" evidence="2">
    <location>
        <begin position="13"/>
        <end position="141"/>
    </location>
</feature>